<gene>
    <name evidence="2" type="ORF">ACFPEN_04745</name>
</gene>
<comment type="caution">
    <text evidence="2">The sequence shown here is derived from an EMBL/GenBank/DDBJ whole genome shotgun (WGS) entry which is preliminary data.</text>
</comment>
<proteinExistence type="predicted"/>
<evidence type="ECO:0000256" key="1">
    <source>
        <dbReference type="SAM" id="MobiDB-lite"/>
    </source>
</evidence>
<keyword evidence="3" id="KW-1185">Reference proteome</keyword>
<dbReference type="EMBL" id="JBHSFS010000002">
    <property type="protein sequence ID" value="MFC4512240.1"/>
    <property type="molecule type" value="Genomic_DNA"/>
</dbReference>
<organism evidence="2 3">
    <name type="scientific">Streptomyces ehimensis</name>
    <dbReference type="NCBI Taxonomy" id="68195"/>
    <lineage>
        <taxon>Bacteria</taxon>
        <taxon>Bacillati</taxon>
        <taxon>Actinomycetota</taxon>
        <taxon>Actinomycetes</taxon>
        <taxon>Kitasatosporales</taxon>
        <taxon>Streptomycetaceae</taxon>
        <taxon>Streptomyces</taxon>
    </lineage>
</organism>
<accession>A0ABV9BE64</accession>
<feature type="region of interest" description="Disordered" evidence="1">
    <location>
        <begin position="1"/>
        <end position="25"/>
    </location>
</feature>
<protein>
    <submittedName>
        <fullName evidence="2">Uncharacterized protein</fullName>
    </submittedName>
</protein>
<name>A0ABV9BE64_9ACTN</name>
<dbReference type="Proteomes" id="UP001595990">
    <property type="component" value="Unassembled WGS sequence"/>
</dbReference>
<evidence type="ECO:0000313" key="3">
    <source>
        <dbReference type="Proteomes" id="UP001595990"/>
    </source>
</evidence>
<sequence length="171" mass="18715">MVANHARKIEARRRSKNTGESHQAAVRAVTKPANVDWPVYRFDLPLPDLDGAERCPGCKGRGNKIGDRAMVHAEKLDRPVLLDTVCSQCRGCGRAEHAGCSAGVHAGDAFDPDYGAISCWSCGGRRFRYVTSSDEDMYGNAVTGYLRQPCSCAQDLMREETVRVGPEEPTE</sequence>
<dbReference type="RefSeq" id="WP_417922318.1">
    <property type="nucleotide sequence ID" value="NZ_JBHSFS010000002.1"/>
</dbReference>
<evidence type="ECO:0000313" key="2">
    <source>
        <dbReference type="EMBL" id="MFC4512240.1"/>
    </source>
</evidence>
<reference evidence="3" key="1">
    <citation type="journal article" date="2019" name="Int. J. Syst. Evol. Microbiol.">
        <title>The Global Catalogue of Microorganisms (GCM) 10K type strain sequencing project: providing services to taxonomists for standard genome sequencing and annotation.</title>
        <authorList>
            <consortium name="The Broad Institute Genomics Platform"/>
            <consortium name="The Broad Institute Genome Sequencing Center for Infectious Disease"/>
            <person name="Wu L."/>
            <person name="Ma J."/>
        </authorList>
    </citation>
    <scope>NUCLEOTIDE SEQUENCE [LARGE SCALE GENOMIC DNA]</scope>
    <source>
        <strain evidence="3">CECT 8064</strain>
    </source>
</reference>